<dbReference type="Proteomes" id="UP000887159">
    <property type="component" value="Unassembled WGS sequence"/>
</dbReference>
<keyword evidence="2" id="KW-1185">Reference proteome</keyword>
<reference evidence="1" key="1">
    <citation type="submission" date="2020-08" db="EMBL/GenBank/DDBJ databases">
        <title>Multicomponent nature underlies the extraordinary mechanical properties of spider dragline silk.</title>
        <authorList>
            <person name="Kono N."/>
            <person name="Nakamura H."/>
            <person name="Mori M."/>
            <person name="Yoshida Y."/>
            <person name="Ohtoshi R."/>
            <person name="Malay A.D."/>
            <person name="Moran D.A.P."/>
            <person name="Tomita M."/>
            <person name="Numata K."/>
            <person name="Arakawa K."/>
        </authorList>
    </citation>
    <scope>NUCLEOTIDE SEQUENCE</scope>
</reference>
<evidence type="ECO:0000313" key="2">
    <source>
        <dbReference type="Proteomes" id="UP000887159"/>
    </source>
</evidence>
<protein>
    <recommendedName>
        <fullName evidence="3">Transposase</fullName>
    </recommendedName>
</protein>
<dbReference type="AlphaFoldDB" id="A0A8X6S4X5"/>
<proteinExistence type="predicted"/>
<accession>A0A8X6S4X5</accession>
<evidence type="ECO:0008006" key="3">
    <source>
        <dbReference type="Google" id="ProtNLM"/>
    </source>
</evidence>
<name>A0A8X6S4X5_TRICX</name>
<evidence type="ECO:0000313" key="1">
    <source>
        <dbReference type="EMBL" id="GFY02952.1"/>
    </source>
</evidence>
<dbReference type="EMBL" id="BMAU01021234">
    <property type="protein sequence ID" value="GFY02952.1"/>
    <property type="molecule type" value="Genomic_DNA"/>
</dbReference>
<gene>
    <name evidence="1" type="ORF">TNCV_979581</name>
</gene>
<dbReference type="Gene3D" id="3.30.420.10">
    <property type="entry name" value="Ribonuclease H-like superfamily/Ribonuclease H"/>
    <property type="match status" value="1"/>
</dbReference>
<sequence length="138" mass="15898">MYYRELKLLSGIDVSKKVGKVSKTTNSLDVRGLPVTLKTSKRFLRWYTICIVCVNLSERRDQNCDLSSHELLHENAPSHRSLLVTDFLVKTKTTALPQPPYSPDLVPCDVSQFPALAGRLQRRRFQFADEEKVHRRLN</sequence>
<dbReference type="InterPro" id="IPR036397">
    <property type="entry name" value="RNaseH_sf"/>
</dbReference>
<organism evidence="1 2">
    <name type="scientific">Trichonephila clavipes</name>
    <name type="common">Golden silk orbweaver</name>
    <name type="synonym">Nephila clavipes</name>
    <dbReference type="NCBI Taxonomy" id="2585209"/>
    <lineage>
        <taxon>Eukaryota</taxon>
        <taxon>Metazoa</taxon>
        <taxon>Ecdysozoa</taxon>
        <taxon>Arthropoda</taxon>
        <taxon>Chelicerata</taxon>
        <taxon>Arachnida</taxon>
        <taxon>Araneae</taxon>
        <taxon>Araneomorphae</taxon>
        <taxon>Entelegynae</taxon>
        <taxon>Araneoidea</taxon>
        <taxon>Nephilidae</taxon>
        <taxon>Trichonephila</taxon>
    </lineage>
</organism>
<comment type="caution">
    <text evidence="1">The sequence shown here is derived from an EMBL/GenBank/DDBJ whole genome shotgun (WGS) entry which is preliminary data.</text>
</comment>
<dbReference type="GO" id="GO:0003676">
    <property type="term" value="F:nucleic acid binding"/>
    <property type="evidence" value="ECO:0007669"/>
    <property type="project" value="InterPro"/>
</dbReference>